<proteinExistence type="predicted"/>
<dbReference type="AlphaFoldDB" id="A0A450ZH99"/>
<organism evidence="2">
    <name type="scientific">Candidatus Kentrum sp. TUN</name>
    <dbReference type="NCBI Taxonomy" id="2126343"/>
    <lineage>
        <taxon>Bacteria</taxon>
        <taxon>Pseudomonadati</taxon>
        <taxon>Pseudomonadota</taxon>
        <taxon>Gammaproteobacteria</taxon>
        <taxon>Candidatus Kentrum</taxon>
    </lineage>
</organism>
<evidence type="ECO:0000256" key="1">
    <source>
        <dbReference type="SAM" id="SignalP"/>
    </source>
</evidence>
<reference evidence="2" key="1">
    <citation type="submission" date="2019-02" db="EMBL/GenBank/DDBJ databases">
        <authorList>
            <person name="Gruber-Vodicka R. H."/>
            <person name="Seah K. B. B."/>
        </authorList>
    </citation>
    <scope>NUCLEOTIDE SEQUENCE</scope>
    <source>
        <strain evidence="3">BECK_BY2</strain>
        <strain evidence="2">BECK_BY3</strain>
    </source>
</reference>
<dbReference type="EMBL" id="CAADFV010000019">
    <property type="protein sequence ID" value="VFK53978.1"/>
    <property type="molecule type" value="Genomic_DNA"/>
</dbReference>
<dbReference type="PROSITE" id="PS51257">
    <property type="entry name" value="PROKAR_LIPOPROTEIN"/>
    <property type="match status" value="1"/>
</dbReference>
<name>A0A450ZH99_9GAMM</name>
<evidence type="ECO:0000313" key="2">
    <source>
        <dbReference type="EMBL" id="VFK53140.1"/>
    </source>
</evidence>
<accession>A0A450ZH99</accession>
<feature type="signal peptide" evidence="1">
    <location>
        <begin position="1"/>
        <end position="27"/>
    </location>
</feature>
<sequence length="128" mass="14106">MTKKQIVTVACLGLLASGCTSTFGGFADQTHFSFPNSNVTSLGNIKVSVPKRCAFLIPPSFRSDETLQLIRDALAQKPGSDLIINYSIDTTYTTYPYYYCVDMTITGEAAKMEVGKQELQELIDKAQY</sequence>
<protein>
    <recommendedName>
        <fullName evidence="4">Lipoprotein</fullName>
    </recommendedName>
</protein>
<gene>
    <name evidence="3" type="ORF">BECKTUN1418E_GA0071001_101912</name>
    <name evidence="2" type="ORF">BECKTUN1418F_GA0071002_101712</name>
</gene>
<dbReference type="EMBL" id="CAADFY010000017">
    <property type="protein sequence ID" value="VFK53140.1"/>
    <property type="molecule type" value="Genomic_DNA"/>
</dbReference>
<feature type="chain" id="PRO_5036113573" description="Lipoprotein" evidence="1">
    <location>
        <begin position="28"/>
        <end position="128"/>
    </location>
</feature>
<evidence type="ECO:0000313" key="3">
    <source>
        <dbReference type="EMBL" id="VFK53978.1"/>
    </source>
</evidence>
<evidence type="ECO:0008006" key="4">
    <source>
        <dbReference type="Google" id="ProtNLM"/>
    </source>
</evidence>
<keyword evidence="1" id="KW-0732">Signal</keyword>